<sequence>MYHLTRIEYGVDQPERGTHKNIYSKE</sequence>
<evidence type="ECO:0000313" key="2">
    <source>
        <dbReference type="Proteomes" id="UP001164250"/>
    </source>
</evidence>
<name>A0ACC0ZQF9_9ROSI</name>
<dbReference type="Proteomes" id="UP001164250">
    <property type="component" value="Chromosome 15"/>
</dbReference>
<accession>A0ACC0ZQF9</accession>
<proteinExistence type="predicted"/>
<keyword evidence="2" id="KW-1185">Reference proteome</keyword>
<organism evidence="1 2">
    <name type="scientific">Pistacia atlantica</name>
    <dbReference type="NCBI Taxonomy" id="434234"/>
    <lineage>
        <taxon>Eukaryota</taxon>
        <taxon>Viridiplantae</taxon>
        <taxon>Streptophyta</taxon>
        <taxon>Embryophyta</taxon>
        <taxon>Tracheophyta</taxon>
        <taxon>Spermatophyta</taxon>
        <taxon>Magnoliopsida</taxon>
        <taxon>eudicotyledons</taxon>
        <taxon>Gunneridae</taxon>
        <taxon>Pentapetalae</taxon>
        <taxon>rosids</taxon>
        <taxon>malvids</taxon>
        <taxon>Sapindales</taxon>
        <taxon>Anacardiaceae</taxon>
        <taxon>Pistacia</taxon>
    </lineage>
</organism>
<comment type="caution">
    <text evidence="1">The sequence shown here is derived from an EMBL/GenBank/DDBJ whole genome shotgun (WGS) entry which is preliminary data.</text>
</comment>
<reference evidence="2" key="1">
    <citation type="journal article" date="2023" name="G3 (Bethesda)">
        <title>Genome assembly and association tests identify interacting loci associated with vigor, precocity, and sex in interspecific pistachio rootstocks.</title>
        <authorList>
            <person name="Palmer W."/>
            <person name="Jacygrad E."/>
            <person name="Sagayaradj S."/>
            <person name="Cavanaugh K."/>
            <person name="Han R."/>
            <person name="Bertier L."/>
            <person name="Beede B."/>
            <person name="Kafkas S."/>
            <person name="Golino D."/>
            <person name="Preece J."/>
            <person name="Michelmore R."/>
        </authorList>
    </citation>
    <scope>NUCLEOTIDE SEQUENCE [LARGE SCALE GENOMIC DNA]</scope>
</reference>
<dbReference type="EMBL" id="CM047910">
    <property type="protein sequence ID" value="KAJ0074997.1"/>
    <property type="molecule type" value="Genomic_DNA"/>
</dbReference>
<evidence type="ECO:0000313" key="1">
    <source>
        <dbReference type="EMBL" id="KAJ0074997.1"/>
    </source>
</evidence>
<protein>
    <submittedName>
        <fullName evidence="1">Uncharacterized protein</fullName>
    </submittedName>
</protein>
<gene>
    <name evidence="1" type="ORF">Patl1_33519</name>
</gene>